<proteinExistence type="predicted"/>
<accession>A0A916DVP4</accession>
<dbReference type="Proteomes" id="UP001060919">
    <property type="component" value="Chromosome"/>
</dbReference>
<organism evidence="1 2">
    <name type="scientific">Aureispira anguillae</name>
    <dbReference type="NCBI Taxonomy" id="2864201"/>
    <lineage>
        <taxon>Bacteria</taxon>
        <taxon>Pseudomonadati</taxon>
        <taxon>Bacteroidota</taxon>
        <taxon>Saprospiria</taxon>
        <taxon>Saprospirales</taxon>
        <taxon>Saprospiraceae</taxon>
        <taxon>Aureispira</taxon>
    </lineage>
</organism>
<gene>
    <name evidence="1" type="ORF">AsAng_0047100</name>
</gene>
<name>A0A916DVP4_9BACT</name>
<evidence type="ECO:0000313" key="2">
    <source>
        <dbReference type="Proteomes" id="UP001060919"/>
    </source>
</evidence>
<protein>
    <submittedName>
        <fullName evidence="1">Uncharacterized protein</fullName>
    </submittedName>
</protein>
<dbReference type="AlphaFoldDB" id="A0A916DVP4"/>
<dbReference type="EMBL" id="AP026867">
    <property type="protein sequence ID" value="BDS13947.1"/>
    <property type="molecule type" value="Genomic_DNA"/>
</dbReference>
<dbReference type="KEGG" id="aup:AsAng_0047100"/>
<keyword evidence="2" id="KW-1185">Reference proteome</keyword>
<evidence type="ECO:0000313" key="1">
    <source>
        <dbReference type="EMBL" id="BDS13947.1"/>
    </source>
</evidence>
<sequence>MIVLLLLVDQVLFQTTKTAIQAVLQLKPMPK</sequence>
<reference evidence="1" key="1">
    <citation type="submission" date="2022-09" db="EMBL/GenBank/DDBJ databases">
        <title>Aureispira anguillicida sp. nov., isolated from Leptocephalus of Japanese eel Anguilla japonica.</title>
        <authorList>
            <person name="Yuasa K."/>
            <person name="Mekata T."/>
            <person name="Ikunari K."/>
        </authorList>
    </citation>
    <scope>NUCLEOTIDE SEQUENCE</scope>
    <source>
        <strain evidence="1">EL160426</strain>
    </source>
</reference>